<evidence type="ECO:0000259" key="1">
    <source>
        <dbReference type="Pfam" id="PF00534"/>
    </source>
</evidence>
<gene>
    <name evidence="3" type="ORF">rosag_23290</name>
</gene>
<dbReference type="Gene3D" id="3.40.50.2000">
    <property type="entry name" value="Glycogen Phosphorylase B"/>
    <property type="match status" value="2"/>
</dbReference>
<dbReference type="CDD" id="cd03801">
    <property type="entry name" value="GT4_PimA-like"/>
    <property type="match status" value="1"/>
</dbReference>
<dbReference type="AlphaFoldDB" id="A0AA37Q9Z7"/>
<dbReference type="InterPro" id="IPR050194">
    <property type="entry name" value="Glycosyltransferase_grp1"/>
</dbReference>
<comment type="caution">
    <text evidence="3">The sequence shown here is derived from an EMBL/GenBank/DDBJ whole genome shotgun (WGS) entry which is preliminary data.</text>
</comment>
<evidence type="ECO:0000313" key="3">
    <source>
        <dbReference type="EMBL" id="GLC25816.1"/>
    </source>
</evidence>
<keyword evidence="4" id="KW-1185">Reference proteome</keyword>
<accession>A0AA37Q9Z7</accession>
<feature type="domain" description="Glycosyltransferase subfamily 4-like N-terminal" evidence="2">
    <location>
        <begin position="22"/>
        <end position="187"/>
    </location>
</feature>
<dbReference type="Pfam" id="PF13439">
    <property type="entry name" value="Glyco_transf_4"/>
    <property type="match status" value="1"/>
</dbReference>
<reference evidence="3" key="1">
    <citation type="submission" date="2022-08" db="EMBL/GenBank/DDBJ databases">
        <title>Draft genome sequencing of Roseisolibacter agri AW1220.</title>
        <authorList>
            <person name="Tobiishi Y."/>
            <person name="Tonouchi A."/>
        </authorList>
    </citation>
    <scope>NUCLEOTIDE SEQUENCE</scope>
    <source>
        <strain evidence="3">AW1220</strain>
    </source>
</reference>
<dbReference type="Pfam" id="PF00534">
    <property type="entry name" value="Glycos_transf_1"/>
    <property type="match status" value="1"/>
</dbReference>
<proteinExistence type="predicted"/>
<evidence type="ECO:0000259" key="2">
    <source>
        <dbReference type="Pfam" id="PF13439"/>
    </source>
</evidence>
<keyword evidence="3" id="KW-0808">Transferase</keyword>
<organism evidence="3 4">
    <name type="scientific">Roseisolibacter agri</name>
    <dbReference type="NCBI Taxonomy" id="2014610"/>
    <lineage>
        <taxon>Bacteria</taxon>
        <taxon>Pseudomonadati</taxon>
        <taxon>Gemmatimonadota</taxon>
        <taxon>Gemmatimonadia</taxon>
        <taxon>Gemmatimonadales</taxon>
        <taxon>Gemmatimonadaceae</taxon>
        <taxon>Roseisolibacter</taxon>
    </lineage>
</organism>
<protein>
    <submittedName>
        <fullName evidence="3">Glycosyl transferase family 1</fullName>
    </submittedName>
</protein>
<dbReference type="Proteomes" id="UP001161325">
    <property type="component" value="Unassembled WGS sequence"/>
</dbReference>
<dbReference type="GO" id="GO:0016758">
    <property type="term" value="F:hexosyltransferase activity"/>
    <property type="evidence" value="ECO:0007669"/>
    <property type="project" value="TreeGrafter"/>
</dbReference>
<feature type="domain" description="Glycosyl transferase family 1" evidence="1">
    <location>
        <begin position="192"/>
        <end position="355"/>
    </location>
</feature>
<name>A0AA37Q9Z7_9BACT</name>
<dbReference type="PANTHER" id="PTHR45947">
    <property type="entry name" value="SULFOQUINOVOSYL TRANSFERASE SQD2"/>
    <property type="match status" value="1"/>
</dbReference>
<dbReference type="EMBL" id="BRXS01000003">
    <property type="protein sequence ID" value="GLC25816.1"/>
    <property type="molecule type" value="Genomic_DNA"/>
</dbReference>
<dbReference type="InterPro" id="IPR028098">
    <property type="entry name" value="Glyco_trans_4-like_N"/>
</dbReference>
<dbReference type="InterPro" id="IPR001296">
    <property type="entry name" value="Glyco_trans_1"/>
</dbReference>
<dbReference type="SUPFAM" id="SSF53756">
    <property type="entry name" value="UDP-Glycosyltransferase/glycogen phosphorylase"/>
    <property type="match status" value="1"/>
</dbReference>
<dbReference type="PANTHER" id="PTHR45947:SF3">
    <property type="entry name" value="SULFOQUINOVOSYL TRANSFERASE SQD2"/>
    <property type="match status" value="1"/>
</dbReference>
<sequence>MIRRPPDSLRIALVCDWYAPRVGGIETHVGALAQQLAAAGHAVDALTATPHACRGAGAAAAVGVVRLDVPLLPGVEVTPALGRAARALRAALRDGAYDLVHCHVSVFAPLAMLAAREAGALGIPCVVTHHSVLGGATRAFAAADRVLGWSRWGALHTAVSPRVAAEVQAAAPALDVRVLPNAIHPDRWRTVRGRGRVDDEVRVVSAMRLARRKRPLALIEAVAAVVAALPPGRRLRVRIAGDGPQRPAVERAVRRAGLQEVVTLAGWQSPARLRALYADADAFVLPSLLESFGLAALEARCAGLPVLAMRDAGPAGFVRHEVEGLLAADDADLAAQLLRLVTDDRLRTAIARHNRATRPAETWDAVLAEHEAVYAAASAAVRAGLGAPVRAPLLRGPFSALQAGPARARVRR</sequence>
<dbReference type="RefSeq" id="WP_284350275.1">
    <property type="nucleotide sequence ID" value="NZ_BRXS01000003.1"/>
</dbReference>
<evidence type="ECO:0000313" key="4">
    <source>
        <dbReference type="Proteomes" id="UP001161325"/>
    </source>
</evidence>